<protein>
    <recommendedName>
        <fullName evidence="3">GATA-type domain-containing protein</fullName>
    </recommendedName>
</protein>
<keyword evidence="1" id="KW-0863">Zinc-finger</keyword>
<proteinExistence type="predicted"/>
<dbReference type="InterPro" id="IPR013088">
    <property type="entry name" value="Znf_NHR/GATA"/>
</dbReference>
<dbReference type="Gene3D" id="3.30.50.10">
    <property type="entry name" value="Erythroid Transcription Factor GATA-1, subunit A"/>
    <property type="match status" value="1"/>
</dbReference>
<keyword evidence="1" id="KW-0479">Metal-binding</keyword>
<dbReference type="InterPro" id="IPR000679">
    <property type="entry name" value="Znf_GATA"/>
</dbReference>
<feature type="region of interest" description="Disordered" evidence="2">
    <location>
        <begin position="369"/>
        <end position="406"/>
    </location>
</feature>
<gene>
    <name evidence="4" type="ORF">X943_000465</name>
</gene>
<sequence>MKELTATNHDTAYYQETEATDSNVLPAASCSISRVYICGDGIPIEAEGSASSVSPPPPPFASYDTYYDDLPKAEHVYDSSAISKTENVPYVQQYYDESIGVADVHHVNDQPFSVSSGACYTPTLGEGASNQSRIASDETVDPMAYHYWYGGTPTIPAHPPACYTGEAYQKPMSPYVSFCYGPQQQYYQGTPRPYNGYMPERKASYRANYSMQDAYMHGKTPYPVPQPSRSPGNWANIHPPTELAPVACYSMSPERMSYKAWMGRAHAAHEPLVSSSIPPPMMIQPMSHDVIQSPMSHQLEADSFYNELSVRLQHELKKKTTLGNAGRPKMNRNHYICAICNAKSTPQWRYIKGTSVCNACYMRIRKQKMKGLKQDKETPPRYDGSNLDSELGDDTPVDERLSYDKS</sequence>
<dbReference type="AlphaFoldDB" id="A0AAD9G6H1"/>
<dbReference type="GO" id="GO:0006355">
    <property type="term" value="P:regulation of DNA-templated transcription"/>
    <property type="evidence" value="ECO:0007669"/>
    <property type="project" value="InterPro"/>
</dbReference>
<dbReference type="SUPFAM" id="SSF57716">
    <property type="entry name" value="Glucocorticoid receptor-like (DNA-binding domain)"/>
    <property type="match status" value="1"/>
</dbReference>
<dbReference type="EMBL" id="JAHBMH010000073">
    <property type="protein sequence ID" value="KAK1932715.1"/>
    <property type="molecule type" value="Genomic_DNA"/>
</dbReference>
<dbReference type="Proteomes" id="UP001195914">
    <property type="component" value="Unassembled WGS sequence"/>
</dbReference>
<feature type="compositionally biased region" description="Basic and acidic residues" evidence="2">
    <location>
        <begin position="397"/>
        <end position="406"/>
    </location>
</feature>
<accession>A0AAD9G6H1</accession>
<keyword evidence="5" id="KW-1185">Reference proteome</keyword>
<organism evidence="4 5">
    <name type="scientific">Babesia divergens</name>
    <dbReference type="NCBI Taxonomy" id="32595"/>
    <lineage>
        <taxon>Eukaryota</taxon>
        <taxon>Sar</taxon>
        <taxon>Alveolata</taxon>
        <taxon>Apicomplexa</taxon>
        <taxon>Aconoidasida</taxon>
        <taxon>Piroplasmida</taxon>
        <taxon>Babesiidae</taxon>
        <taxon>Babesia</taxon>
    </lineage>
</organism>
<evidence type="ECO:0000313" key="4">
    <source>
        <dbReference type="EMBL" id="KAK1932715.1"/>
    </source>
</evidence>
<comment type="caution">
    <text evidence="4">The sequence shown here is derived from an EMBL/GenBank/DDBJ whole genome shotgun (WGS) entry which is preliminary data.</text>
</comment>
<evidence type="ECO:0000313" key="5">
    <source>
        <dbReference type="Proteomes" id="UP001195914"/>
    </source>
</evidence>
<evidence type="ECO:0000256" key="2">
    <source>
        <dbReference type="SAM" id="MobiDB-lite"/>
    </source>
</evidence>
<reference evidence="4" key="1">
    <citation type="journal article" date="2014" name="Nucleic Acids Res.">
        <title>The evolutionary dynamics of variant antigen genes in Babesia reveal a history of genomic innovation underlying host-parasite interaction.</title>
        <authorList>
            <person name="Jackson A.P."/>
            <person name="Otto T.D."/>
            <person name="Darby A."/>
            <person name="Ramaprasad A."/>
            <person name="Xia D."/>
            <person name="Echaide I.E."/>
            <person name="Farber M."/>
            <person name="Gahlot S."/>
            <person name="Gamble J."/>
            <person name="Gupta D."/>
            <person name="Gupta Y."/>
            <person name="Jackson L."/>
            <person name="Malandrin L."/>
            <person name="Malas T.B."/>
            <person name="Moussa E."/>
            <person name="Nair M."/>
            <person name="Reid A.J."/>
            <person name="Sanders M."/>
            <person name="Sharma J."/>
            <person name="Tracey A."/>
            <person name="Quail M.A."/>
            <person name="Weir W."/>
            <person name="Wastling J.M."/>
            <person name="Hall N."/>
            <person name="Willadsen P."/>
            <person name="Lingelbach K."/>
            <person name="Shiels B."/>
            <person name="Tait A."/>
            <person name="Berriman M."/>
            <person name="Allred D.R."/>
            <person name="Pain A."/>
        </authorList>
    </citation>
    <scope>NUCLEOTIDE SEQUENCE</scope>
    <source>
        <strain evidence="4">1802A</strain>
    </source>
</reference>
<reference evidence="4" key="2">
    <citation type="submission" date="2021-05" db="EMBL/GenBank/DDBJ databases">
        <authorList>
            <person name="Pain A."/>
        </authorList>
    </citation>
    <scope>NUCLEOTIDE SEQUENCE</scope>
    <source>
        <strain evidence="4">1802A</strain>
    </source>
</reference>
<dbReference type="PROSITE" id="PS50114">
    <property type="entry name" value="GATA_ZN_FINGER_2"/>
    <property type="match status" value="1"/>
</dbReference>
<dbReference type="GO" id="GO:0043565">
    <property type="term" value="F:sequence-specific DNA binding"/>
    <property type="evidence" value="ECO:0007669"/>
    <property type="project" value="InterPro"/>
</dbReference>
<evidence type="ECO:0000259" key="3">
    <source>
        <dbReference type="PROSITE" id="PS50114"/>
    </source>
</evidence>
<dbReference type="GO" id="GO:0008270">
    <property type="term" value="F:zinc ion binding"/>
    <property type="evidence" value="ECO:0007669"/>
    <property type="project" value="UniProtKB-KW"/>
</dbReference>
<name>A0AAD9G6H1_BABDI</name>
<evidence type="ECO:0000256" key="1">
    <source>
        <dbReference type="PROSITE-ProRule" id="PRU00094"/>
    </source>
</evidence>
<keyword evidence="1" id="KW-0862">Zinc</keyword>
<feature type="domain" description="GATA-type" evidence="3">
    <location>
        <begin position="331"/>
        <end position="365"/>
    </location>
</feature>
<dbReference type="SMART" id="SM00401">
    <property type="entry name" value="ZnF_GATA"/>
    <property type="match status" value="1"/>
</dbReference>